<feature type="transmembrane region" description="Helical" evidence="1">
    <location>
        <begin position="74"/>
        <end position="95"/>
    </location>
</feature>
<keyword evidence="1" id="KW-1133">Transmembrane helix</keyword>
<keyword evidence="1" id="KW-0812">Transmembrane</keyword>
<evidence type="ECO:0000313" key="4">
    <source>
        <dbReference type="Proteomes" id="UP000807306"/>
    </source>
</evidence>
<evidence type="ECO:0000259" key="2">
    <source>
        <dbReference type="Pfam" id="PF20151"/>
    </source>
</evidence>
<dbReference type="InterPro" id="IPR045340">
    <property type="entry name" value="DUF6533"/>
</dbReference>
<proteinExistence type="predicted"/>
<feature type="domain" description="DUF6533" evidence="2">
    <location>
        <begin position="15"/>
        <end position="51"/>
    </location>
</feature>
<dbReference type="Pfam" id="PF20151">
    <property type="entry name" value="DUF6533"/>
    <property type="match status" value="1"/>
</dbReference>
<comment type="caution">
    <text evidence="3">The sequence shown here is derived from an EMBL/GenBank/DDBJ whole genome shotgun (WGS) entry which is preliminary data.</text>
</comment>
<reference evidence="3" key="1">
    <citation type="submission" date="2020-11" db="EMBL/GenBank/DDBJ databases">
        <authorList>
            <consortium name="DOE Joint Genome Institute"/>
            <person name="Ahrendt S."/>
            <person name="Riley R."/>
            <person name="Andreopoulos W."/>
            <person name="Labutti K."/>
            <person name="Pangilinan J."/>
            <person name="Ruiz-Duenas F.J."/>
            <person name="Barrasa J.M."/>
            <person name="Sanchez-Garcia M."/>
            <person name="Camarero S."/>
            <person name="Miyauchi S."/>
            <person name="Serrano A."/>
            <person name="Linde D."/>
            <person name="Babiker R."/>
            <person name="Drula E."/>
            <person name="Ayuso-Fernandez I."/>
            <person name="Pacheco R."/>
            <person name="Padilla G."/>
            <person name="Ferreira P."/>
            <person name="Barriuso J."/>
            <person name="Kellner H."/>
            <person name="Castanera R."/>
            <person name="Alfaro M."/>
            <person name="Ramirez L."/>
            <person name="Pisabarro A.G."/>
            <person name="Kuo A."/>
            <person name="Tritt A."/>
            <person name="Lipzen A."/>
            <person name="He G."/>
            <person name="Yan M."/>
            <person name="Ng V."/>
            <person name="Cullen D."/>
            <person name="Martin F."/>
            <person name="Rosso M.-N."/>
            <person name="Henrissat B."/>
            <person name="Hibbett D."/>
            <person name="Martinez A.T."/>
            <person name="Grigoriev I.V."/>
        </authorList>
    </citation>
    <scope>NUCLEOTIDE SEQUENCE</scope>
    <source>
        <strain evidence="3">CBS 506.95</strain>
    </source>
</reference>
<sequence>MSGAVSGIPAAQQLIALLYYDYTLTWTREVQYFWKRKLSVSSVFYVFCRYALVANVVYPIALAKEISSLSCDNGYKICASLGILGRIGILSVWGIRTAAVFHGNKWIVFLFSSLGMSVFILNIAHVPYVVCAGSTPITHQILAIVTALYEVLTALFTTIRCFQLLRCKGNTSIPRDGIIFLVLQQGLLYFGFVSSFAFGVIVLQYIEPLKGTWVVRLLNGYNTPICGLMTARYLLHLREWENEHTCAFTTSKEDLASSIMFHQRSLRSFGGWTEEFMQDSLFNSGILENCSCDLSVEKSAVLLDDVSSLQYELA</sequence>
<organism evidence="3 4">
    <name type="scientific">Crepidotus variabilis</name>
    <dbReference type="NCBI Taxonomy" id="179855"/>
    <lineage>
        <taxon>Eukaryota</taxon>
        <taxon>Fungi</taxon>
        <taxon>Dikarya</taxon>
        <taxon>Basidiomycota</taxon>
        <taxon>Agaricomycotina</taxon>
        <taxon>Agaricomycetes</taxon>
        <taxon>Agaricomycetidae</taxon>
        <taxon>Agaricales</taxon>
        <taxon>Agaricineae</taxon>
        <taxon>Crepidotaceae</taxon>
        <taxon>Crepidotus</taxon>
    </lineage>
</organism>
<dbReference type="EMBL" id="MU157957">
    <property type="protein sequence ID" value="KAF9522178.1"/>
    <property type="molecule type" value="Genomic_DNA"/>
</dbReference>
<feature type="transmembrane region" description="Helical" evidence="1">
    <location>
        <begin position="43"/>
        <end position="62"/>
    </location>
</feature>
<feature type="transmembrane region" description="Helical" evidence="1">
    <location>
        <begin position="186"/>
        <end position="206"/>
    </location>
</feature>
<evidence type="ECO:0000313" key="3">
    <source>
        <dbReference type="EMBL" id="KAF9522178.1"/>
    </source>
</evidence>
<keyword evidence="1" id="KW-0472">Membrane</keyword>
<keyword evidence="4" id="KW-1185">Reference proteome</keyword>
<feature type="transmembrane region" description="Helical" evidence="1">
    <location>
        <begin position="141"/>
        <end position="165"/>
    </location>
</feature>
<feature type="transmembrane region" description="Helical" evidence="1">
    <location>
        <begin position="107"/>
        <end position="129"/>
    </location>
</feature>
<protein>
    <recommendedName>
        <fullName evidence="2">DUF6533 domain-containing protein</fullName>
    </recommendedName>
</protein>
<gene>
    <name evidence="3" type="ORF">CPB83DRAFT_864888</name>
</gene>
<accession>A0A9P6E4B0</accession>
<dbReference type="Proteomes" id="UP000807306">
    <property type="component" value="Unassembled WGS sequence"/>
</dbReference>
<dbReference type="AlphaFoldDB" id="A0A9P6E4B0"/>
<evidence type="ECO:0000256" key="1">
    <source>
        <dbReference type="SAM" id="Phobius"/>
    </source>
</evidence>
<name>A0A9P6E4B0_9AGAR</name>
<dbReference type="OrthoDB" id="3267855at2759"/>